<accession>A0AAU7C988</accession>
<evidence type="ECO:0000256" key="1">
    <source>
        <dbReference type="SAM" id="MobiDB-lite"/>
    </source>
</evidence>
<evidence type="ECO:0008006" key="3">
    <source>
        <dbReference type="Google" id="ProtNLM"/>
    </source>
</evidence>
<evidence type="ECO:0000313" key="2">
    <source>
        <dbReference type="EMBL" id="XBH01849.1"/>
    </source>
</evidence>
<sequence length="152" mass="15946">MWTVRGLTPPPGPGRTQFTSGWELERAVAALLAEQDATRLLTATWERQETSREQYVGPGRGGPSRRKTTKSTVRYQITSVTRNDAAIEPLVAQMDGLADAGDQHGGIAAVVGRFGAGLPCGHLRGACVPPFEGPAAGGAARCSSIVTTWCAA</sequence>
<protein>
    <recommendedName>
        <fullName evidence="3">Transposase</fullName>
    </recommendedName>
</protein>
<dbReference type="RefSeq" id="WP_406694595.1">
    <property type="nucleotide sequence ID" value="NZ_CP155447.1"/>
</dbReference>
<dbReference type="AlphaFoldDB" id="A0AAU7C988"/>
<dbReference type="EMBL" id="CP155447">
    <property type="protein sequence ID" value="XBH01849.1"/>
    <property type="molecule type" value="Genomic_DNA"/>
</dbReference>
<reference evidence="2" key="1">
    <citation type="submission" date="2024-05" db="EMBL/GenBank/DDBJ databases">
        <title>Planctomycetes of the genus Singulisphaera possess chitinolytic capabilities.</title>
        <authorList>
            <person name="Ivanova A."/>
        </authorList>
    </citation>
    <scope>NUCLEOTIDE SEQUENCE</scope>
    <source>
        <strain evidence="2">Ch08T</strain>
    </source>
</reference>
<name>A0AAU7C988_9BACT</name>
<proteinExistence type="predicted"/>
<organism evidence="2">
    <name type="scientific">Singulisphaera sp. Ch08</name>
    <dbReference type="NCBI Taxonomy" id="3120278"/>
    <lineage>
        <taxon>Bacteria</taxon>
        <taxon>Pseudomonadati</taxon>
        <taxon>Planctomycetota</taxon>
        <taxon>Planctomycetia</taxon>
        <taxon>Isosphaerales</taxon>
        <taxon>Isosphaeraceae</taxon>
        <taxon>Singulisphaera</taxon>
    </lineage>
</organism>
<gene>
    <name evidence="2" type="ORF">V5E97_26350</name>
</gene>
<feature type="region of interest" description="Disordered" evidence="1">
    <location>
        <begin position="51"/>
        <end position="70"/>
    </location>
</feature>